<evidence type="ECO:0000313" key="2">
    <source>
        <dbReference type="EMBL" id="MYH63453.1"/>
    </source>
</evidence>
<feature type="non-terminal residue" evidence="2">
    <location>
        <position position="112"/>
    </location>
</feature>
<keyword evidence="2" id="KW-0413">Isomerase</keyword>
<name>A0A6B1G1V2_9CHLR</name>
<proteinExistence type="predicted"/>
<dbReference type="InterPro" id="IPR036237">
    <property type="entry name" value="Xyl_isomerase-like_sf"/>
</dbReference>
<dbReference type="SUPFAM" id="SSF51658">
    <property type="entry name" value="Xylose isomerase-like"/>
    <property type="match status" value="1"/>
</dbReference>
<protein>
    <submittedName>
        <fullName evidence="2">Sugar phosphate isomerase/epimerase</fullName>
    </submittedName>
</protein>
<evidence type="ECO:0000259" key="1">
    <source>
        <dbReference type="Pfam" id="PF01261"/>
    </source>
</evidence>
<dbReference type="Pfam" id="PF01261">
    <property type="entry name" value="AP_endonuc_2"/>
    <property type="match status" value="1"/>
</dbReference>
<reference evidence="2" key="1">
    <citation type="submission" date="2019-09" db="EMBL/GenBank/DDBJ databases">
        <title>Characterisation of the sponge microbiome using genome-centric metagenomics.</title>
        <authorList>
            <person name="Engelberts J.P."/>
            <person name="Robbins S.J."/>
            <person name="De Goeij J.M."/>
            <person name="Aranda M."/>
            <person name="Bell S.C."/>
            <person name="Webster N.S."/>
        </authorList>
    </citation>
    <scope>NUCLEOTIDE SEQUENCE</scope>
    <source>
        <strain evidence="2">SB0675_bin_29</strain>
    </source>
</reference>
<dbReference type="InterPro" id="IPR013022">
    <property type="entry name" value="Xyl_isomerase-like_TIM-brl"/>
</dbReference>
<comment type="caution">
    <text evidence="2">The sequence shown here is derived from an EMBL/GenBank/DDBJ whole genome shotgun (WGS) entry which is preliminary data.</text>
</comment>
<sequence>MKFGASVWPFKWTIPYDKSISRIARLGFTAVELIAWQPEVLDEYYTPQTIRDLRNIIDSEGLVLSQFVSTPPGMASPDQRDRDRSVEHFRKVVEVGVELGTEFVNSVSVHPF</sequence>
<gene>
    <name evidence="2" type="ORF">F4148_17455</name>
</gene>
<dbReference type="EMBL" id="VYDA01000619">
    <property type="protein sequence ID" value="MYH63453.1"/>
    <property type="molecule type" value="Genomic_DNA"/>
</dbReference>
<dbReference type="GO" id="GO:0016853">
    <property type="term" value="F:isomerase activity"/>
    <property type="evidence" value="ECO:0007669"/>
    <property type="project" value="UniProtKB-KW"/>
</dbReference>
<accession>A0A6B1G1V2</accession>
<dbReference type="AlphaFoldDB" id="A0A6B1G1V2"/>
<feature type="domain" description="Xylose isomerase-like TIM barrel" evidence="1">
    <location>
        <begin position="22"/>
        <end position="106"/>
    </location>
</feature>
<dbReference type="Gene3D" id="3.20.20.150">
    <property type="entry name" value="Divalent-metal-dependent TIM barrel enzymes"/>
    <property type="match status" value="1"/>
</dbReference>
<organism evidence="2">
    <name type="scientific">Caldilineaceae bacterium SB0675_bin_29</name>
    <dbReference type="NCBI Taxonomy" id="2605266"/>
    <lineage>
        <taxon>Bacteria</taxon>
        <taxon>Bacillati</taxon>
        <taxon>Chloroflexota</taxon>
        <taxon>Caldilineae</taxon>
        <taxon>Caldilineales</taxon>
        <taxon>Caldilineaceae</taxon>
    </lineage>
</organism>